<dbReference type="PANTHER" id="PTHR47843:SF2">
    <property type="entry name" value="BTB DOMAIN-CONTAINING PROTEIN"/>
    <property type="match status" value="1"/>
</dbReference>
<dbReference type="CDD" id="cd18186">
    <property type="entry name" value="BTB_POZ_ZBTB_KLHL-like"/>
    <property type="match status" value="1"/>
</dbReference>
<sequence>MTDSDTDEPQTGLVAPGDAPGEGLVTVEIGPDLKQFYIHKALLVRHSEYFAKALPGPWIEAQENVITLDNVGEDIFELFVHWLYNQKIHNDIMGHIESLSRCPGFEDLDIICYARAYGFGDRILASDFQRLMNSELVDHIRNCWEVWFLYSVSDTIVWAFENIPSDRPVLQLMVDRFYDF</sequence>
<proteinExistence type="predicted"/>
<dbReference type="InterPro" id="IPR000210">
    <property type="entry name" value="BTB/POZ_dom"/>
</dbReference>
<dbReference type="AlphaFoldDB" id="A0A9P4LPY6"/>
<feature type="domain" description="BTB" evidence="1">
    <location>
        <begin position="23"/>
        <end position="92"/>
    </location>
</feature>
<dbReference type="EMBL" id="ML978157">
    <property type="protein sequence ID" value="KAF2035581.1"/>
    <property type="molecule type" value="Genomic_DNA"/>
</dbReference>
<dbReference type="Proteomes" id="UP000799777">
    <property type="component" value="Unassembled WGS sequence"/>
</dbReference>
<accession>A0A9P4LPY6</accession>
<comment type="caution">
    <text evidence="2">The sequence shown here is derived from an EMBL/GenBank/DDBJ whole genome shotgun (WGS) entry which is preliminary data.</text>
</comment>
<keyword evidence="3" id="KW-1185">Reference proteome</keyword>
<dbReference type="Pfam" id="PF00651">
    <property type="entry name" value="BTB"/>
    <property type="match status" value="1"/>
</dbReference>
<dbReference type="InterPro" id="IPR011333">
    <property type="entry name" value="SKP1/BTB/POZ_sf"/>
</dbReference>
<evidence type="ECO:0000259" key="1">
    <source>
        <dbReference type="PROSITE" id="PS50097"/>
    </source>
</evidence>
<dbReference type="SUPFAM" id="SSF54695">
    <property type="entry name" value="POZ domain"/>
    <property type="match status" value="1"/>
</dbReference>
<evidence type="ECO:0000313" key="3">
    <source>
        <dbReference type="Proteomes" id="UP000799777"/>
    </source>
</evidence>
<organism evidence="2 3">
    <name type="scientific">Setomelanomma holmii</name>
    <dbReference type="NCBI Taxonomy" id="210430"/>
    <lineage>
        <taxon>Eukaryota</taxon>
        <taxon>Fungi</taxon>
        <taxon>Dikarya</taxon>
        <taxon>Ascomycota</taxon>
        <taxon>Pezizomycotina</taxon>
        <taxon>Dothideomycetes</taxon>
        <taxon>Pleosporomycetidae</taxon>
        <taxon>Pleosporales</taxon>
        <taxon>Pleosporineae</taxon>
        <taxon>Phaeosphaeriaceae</taxon>
        <taxon>Setomelanomma</taxon>
    </lineage>
</organism>
<dbReference type="PANTHER" id="PTHR47843">
    <property type="entry name" value="BTB DOMAIN-CONTAINING PROTEIN-RELATED"/>
    <property type="match status" value="1"/>
</dbReference>
<dbReference type="PROSITE" id="PS50097">
    <property type="entry name" value="BTB"/>
    <property type="match status" value="1"/>
</dbReference>
<gene>
    <name evidence="2" type="ORF">EK21DRAFT_84622</name>
</gene>
<dbReference type="OrthoDB" id="194443at2759"/>
<evidence type="ECO:0000313" key="2">
    <source>
        <dbReference type="EMBL" id="KAF2035581.1"/>
    </source>
</evidence>
<protein>
    <recommendedName>
        <fullName evidence="1">BTB domain-containing protein</fullName>
    </recommendedName>
</protein>
<name>A0A9P4LPY6_9PLEO</name>
<reference evidence="2" key="1">
    <citation type="journal article" date="2020" name="Stud. Mycol.">
        <title>101 Dothideomycetes genomes: a test case for predicting lifestyles and emergence of pathogens.</title>
        <authorList>
            <person name="Haridas S."/>
            <person name="Albert R."/>
            <person name="Binder M."/>
            <person name="Bloem J."/>
            <person name="Labutti K."/>
            <person name="Salamov A."/>
            <person name="Andreopoulos B."/>
            <person name="Baker S."/>
            <person name="Barry K."/>
            <person name="Bills G."/>
            <person name="Bluhm B."/>
            <person name="Cannon C."/>
            <person name="Castanera R."/>
            <person name="Culley D."/>
            <person name="Daum C."/>
            <person name="Ezra D."/>
            <person name="Gonzalez J."/>
            <person name="Henrissat B."/>
            <person name="Kuo A."/>
            <person name="Liang C."/>
            <person name="Lipzen A."/>
            <person name="Lutzoni F."/>
            <person name="Magnuson J."/>
            <person name="Mondo S."/>
            <person name="Nolan M."/>
            <person name="Ohm R."/>
            <person name="Pangilinan J."/>
            <person name="Park H.-J."/>
            <person name="Ramirez L."/>
            <person name="Alfaro M."/>
            <person name="Sun H."/>
            <person name="Tritt A."/>
            <person name="Yoshinaga Y."/>
            <person name="Zwiers L.-H."/>
            <person name="Turgeon B."/>
            <person name="Goodwin S."/>
            <person name="Spatafora J."/>
            <person name="Crous P."/>
            <person name="Grigoriev I."/>
        </authorList>
    </citation>
    <scope>NUCLEOTIDE SEQUENCE</scope>
    <source>
        <strain evidence="2">CBS 110217</strain>
    </source>
</reference>
<dbReference type="Gene3D" id="3.30.710.10">
    <property type="entry name" value="Potassium Channel Kv1.1, Chain A"/>
    <property type="match status" value="1"/>
</dbReference>